<dbReference type="PANTHER" id="PTHR43646:SF2">
    <property type="entry name" value="GLYCOSYLTRANSFERASE 2-LIKE DOMAIN-CONTAINING PROTEIN"/>
    <property type="match status" value="1"/>
</dbReference>
<reference evidence="7 8" key="1">
    <citation type="submission" date="2021-07" db="EMBL/GenBank/DDBJ databases">
        <title>Stakelama flava sp. nov., a novel endophytic bacterium isolated from branch of Kandelia candel.</title>
        <authorList>
            <person name="Tuo L."/>
        </authorList>
    </citation>
    <scope>NUCLEOTIDE SEQUENCE [LARGE SCALE GENOMIC DNA]</scope>
    <source>
        <strain evidence="7 8">CBK3Z-3</strain>
    </source>
</reference>
<accession>A0ABS6XQ21</accession>
<evidence type="ECO:0000256" key="2">
    <source>
        <dbReference type="ARBA" id="ARBA00022475"/>
    </source>
</evidence>
<gene>
    <name evidence="7" type="ORF">KY084_15220</name>
</gene>
<evidence type="ECO:0000313" key="8">
    <source>
        <dbReference type="Proteomes" id="UP001197214"/>
    </source>
</evidence>
<name>A0ABS6XQ21_9SPHN</name>
<keyword evidence="4" id="KW-0808">Transferase</keyword>
<evidence type="ECO:0000259" key="6">
    <source>
        <dbReference type="Pfam" id="PF00535"/>
    </source>
</evidence>
<comment type="subcellular location">
    <subcellularLocation>
        <location evidence="1">Cell membrane</location>
    </subcellularLocation>
</comment>
<evidence type="ECO:0000256" key="5">
    <source>
        <dbReference type="ARBA" id="ARBA00023136"/>
    </source>
</evidence>
<proteinExistence type="predicted"/>
<dbReference type="Proteomes" id="UP001197214">
    <property type="component" value="Unassembled WGS sequence"/>
</dbReference>
<protein>
    <submittedName>
        <fullName evidence="7">Glycosyltransferase family 2 protein</fullName>
    </submittedName>
</protein>
<keyword evidence="3" id="KW-0328">Glycosyltransferase</keyword>
<dbReference type="RefSeq" id="WP_219239369.1">
    <property type="nucleotide sequence ID" value="NZ_JAHWZX010000021.1"/>
</dbReference>
<dbReference type="PANTHER" id="PTHR43646">
    <property type="entry name" value="GLYCOSYLTRANSFERASE"/>
    <property type="match status" value="1"/>
</dbReference>
<evidence type="ECO:0000313" key="7">
    <source>
        <dbReference type="EMBL" id="MBW4332211.1"/>
    </source>
</evidence>
<feature type="domain" description="Glycosyltransferase 2-like" evidence="6">
    <location>
        <begin position="3"/>
        <end position="127"/>
    </location>
</feature>
<evidence type="ECO:0000256" key="1">
    <source>
        <dbReference type="ARBA" id="ARBA00004236"/>
    </source>
</evidence>
<keyword evidence="8" id="KW-1185">Reference proteome</keyword>
<comment type="caution">
    <text evidence="7">The sequence shown here is derived from an EMBL/GenBank/DDBJ whole genome shotgun (WGS) entry which is preliminary data.</text>
</comment>
<organism evidence="7 8">
    <name type="scientific">Stakelama flava</name>
    <dbReference type="NCBI Taxonomy" id="2860338"/>
    <lineage>
        <taxon>Bacteria</taxon>
        <taxon>Pseudomonadati</taxon>
        <taxon>Pseudomonadota</taxon>
        <taxon>Alphaproteobacteria</taxon>
        <taxon>Sphingomonadales</taxon>
        <taxon>Sphingomonadaceae</taxon>
        <taxon>Stakelama</taxon>
    </lineage>
</organism>
<keyword evidence="2" id="KW-1003">Cell membrane</keyword>
<dbReference type="CDD" id="cd00761">
    <property type="entry name" value="Glyco_tranf_GTA_type"/>
    <property type="match status" value="1"/>
</dbReference>
<dbReference type="InterPro" id="IPR001173">
    <property type="entry name" value="Glyco_trans_2-like"/>
</dbReference>
<sequence length="303" mass="32349">MFCVCVPARNEAGRIATLIEALGMQHGVGPVRLALLINNSDDGTVEMARSAAERADGRVLLHVRETMFPPAKAHAGSARRAAMELGMEWPGADDKLLISTDADCRPPPGWIAANLAAAPAGYVIGGAIQFDEREPVATEIGAIRAALAAYWQAVRTIEDAIDPLPWDPPPRHGDHTGASLALDVALYRRAGGVPQLATGEDRALVAAAIGAGGRLVHPPSVWTRTSARTLGRAAGGMAEDIRHWESLAVSGETLTVPDLRHWRDRAHWRRGWRIAHGDDAVPAAEAALAPLPHDMPLQWKRAA</sequence>
<dbReference type="Pfam" id="PF00535">
    <property type="entry name" value="Glycos_transf_2"/>
    <property type="match status" value="1"/>
</dbReference>
<dbReference type="EMBL" id="JAHWZX010000021">
    <property type="protein sequence ID" value="MBW4332211.1"/>
    <property type="molecule type" value="Genomic_DNA"/>
</dbReference>
<evidence type="ECO:0000256" key="4">
    <source>
        <dbReference type="ARBA" id="ARBA00022679"/>
    </source>
</evidence>
<keyword evidence="5" id="KW-0472">Membrane</keyword>
<evidence type="ECO:0000256" key="3">
    <source>
        <dbReference type="ARBA" id="ARBA00022676"/>
    </source>
</evidence>